<dbReference type="InterPro" id="IPR043717">
    <property type="entry name" value="DUF5658"/>
</dbReference>
<feature type="transmembrane region" description="Helical" evidence="1">
    <location>
        <begin position="79"/>
        <end position="99"/>
    </location>
</feature>
<dbReference type="Proteomes" id="UP000000391">
    <property type="component" value="Chromosome"/>
</dbReference>
<gene>
    <name evidence="3" type="ordered locus">Metev_1364</name>
</gene>
<evidence type="ECO:0000313" key="4">
    <source>
        <dbReference type="Proteomes" id="UP000000391"/>
    </source>
</evidence>
<feature type="transmembrane region" description="Helical" evidence="1">
    <location>
        <begin position="40"/>
        <end position="59"/>
    </location>
</feature>
<organism evidence="3 4">
    <name type="scientific">Methanohalobium evestigatum (strain ATCC BAA-1072 / DSM 3721 / NBRC 107634 / OCM 161 / Z-7303)</name>
    <dbReference type="NCBI Taxonomy" id="644295"/>
    <lineage>
        <taxon>Archaea</taxon>
        <taxon>Methanobacteriati</taxon>
        <taxon>Methanobacteriota</taxon>
        <taxon>Stenosarchaea group</taxon>
        <taxon>Methanomicrobia</taxon>
        <taxon>Methanosarcinales</taxon>
        <taxon>Methanosarcinaceae</taxon>
        <taxon>Methanohalobium</taxon>
    </lineage>
</organism>
<dbReference type="EMBL" id="CP002069">
    <property type="protein sequence ID" value="ADI74222.1"/>
    <property type="molecule type" value="Genomic_DNA"/>
</dbReference>
<accession>D7E9F0</accession>
<dbReference type="Pfam" id="PF18902">
    <property type="entry name" value="DUF5658"/>
    <property type="match status" value="1"/>
</dbReference>
<name>D7E9F0_METEZ</name>
<feature type="domain" description="DUF5658" evidence="2">
    <location>
        <begin position="43"/>
        <end position="131"/>
    </location>
</feature>
<keyword evidence="1" id="KW-0812">Transmembrane</keyword>
<keyword evidence="1" id="KW-0472">Membrane</keyword>
<keyword evidence="1" id="KW-1133">Transmembrane helix</keyword>
<reference evidence="3 4" key="1">
    <citation type="submission" date="2010-06" db="EMBL/GenBank/DDBJ databases">
        <title>Complete sequence chromosome of Methanohalobium evestigatum Z-7303.</title>
        <authorList>
            <consortium name="US DOE Joint Genome Institute"/>
            <person name="Lucas S."/>
            <person name="Copeland A."/>
            <person name="Lapidus A."/>
            <person name="Cheng J.-F."/>
            <person name="Bruce D."/>
            <person name="Goodwin L."/>
            <person name="Pitluck S."/>
            <person name="Saunders E."/>
            <person name="Detter J.C."/>
            <person name="Han C."/>
            <person name="Tapia R."/>
            <person name="Land M."/>
            <person name="Hauser L."/>
            <person name="Kyrpides N."/>
            <person name="Mikhailova N."/>
            <person name="Sieprawska-Lupa M."/>
            <person name="Whitman W.B."/>
            <person name="Anderson I."/>
            <person name="Woyke T."/>
        </authorList>
    </citation>
    <scope>NUCLEOTIDE SEQUENCE [LARGE SCALE GENOMIC DNA]</scope>
    <source>
        <strain evidence="4">ATCC BAA-1072 / DSM 3721 / NBRC 107634 / OCM 161 / Z-7303</strain>
    </source>
</reference>
<evidence type="ECO:0000313" key="3">
    <source>
        <dbReference type="EMBL" id="ADI74222.1"/>
    </source>
</evidence>
<dbReference type="HOGENOM" id="CLU_150433_0_0_2"/>
<evidence type="ECO:0000259" key="2">
    <source>
        <dbReference type="Pfam" id="PF18902"/>
    </source>
</evidence>
<proteinExistence type="predicted"/>
<dbReference type="AlphaFoldDB" id="D7E9F0"/>
<feature type="transmembrane region" description="Helical" evidence="1">
    <location>
        <begin position="120"/>
        <end position="142"/>
    </location>
</feature>
<dbReference type="KEGG" id="mev:Metev_1364"/>
<evidence type="ECO:0000256" key="1">
    <source>
        <dbReference type="SAM" id="Phobius"/>
    </source>
</evidence>
<keyword evidence="4" id="KW-1185">Reference proteome</keyword>
<protein>
    <recommendedName>
        <fullName evidence="2">DUF5658 domain-containing protein</fullName>
    </recommendedName>
</protein>
<sequence length="143" mass="16267">MGYIRQEGVYIRTECYNINDTYNHLNRLLNHKVFKFLVEVRYIIAFYIIGDILTTWFAITNGYGFEGNSLPSTIISEYGFVGLTILKLMVLLFLYICYVMDKKSKSGWKFGKHTINIMGIVLVASNLAVIIFGQSIFGIAGVV</sequence>